<protein>
    <submittedName>
        <fullName evidence="2">Uncharacterized protein</fullName>
    </submittedName>
</protein>
<dbReference type="Proteomes" id="UP000242525">
    <property type="component" value="Unassembled WGS sequence"/>
</dbReference>
<evidence type="ECO:0000313" key="3">
    <source>
        <dbReference type="Proteomes" id="UP000242525"/>
    </source>
</evidence>
<gene>
    <name evidence="2" type="ORF">BN980_GECA07s02639g</name>
</gene>
<keyword evidence="3" id="KW-1185">Reference proteome</keyword>
<proteinExistence type="predicted"/>
<evidence type="ECO:0000313" key="2">
    <source>
        <dbReference type="EMBL" id="CDO54311.1"/>
    </source>
</evidence>
<comment type="caution">
    <text evidence="2">The sequence shown here is derived from an EMBL/GenBank/DDBJ whole genome shotgun (WGS) entry which is preliminary data.</text>
</comment>
<feature type="compositionally biased region" description="Basic and acidic residues" evidence="1">
    <location>
        <begin position="284"/>
        <end position="295"/>
    </location>
</feature>
<reference evidence="2" key="1">
    <citation type="submission" date="2014-03" db="EMBL/GenBank/DDBJ databases">
        <authorList>
            <person name="Casaregola S."/>
        </authorList>
    </citation>
    <scope>NUCLEOTIDE SEQUENCE [LARGE SCALE GENOMIC DNA]</scope>
    <source>
        <strain evidence="2">CLIB 918</strain>
    </source>
</reference>
<name>A0A0J9XA38_GEOCN</name>
<feature type="region of interest" description="Disordered" evidence="1">
    <location>
        <begin position="328"/>
        <end position="351"/>
    </location>
</feature>
<sequence>MAFFDNSVSTLQRFEPHTDYINLESCPVFNLSPDLTSADLIDPFLLVDNTLELPRVLNESNGIKNSVSARLESNESMCNEIQTTISPVPSPNLELVPDLVYDDSFENEEEELDFGIPGYKLSADVGETQFSMGEATTVPHFCGFDIFTMPPWKLDGTKGQLESTEPQLAQNESQPAFTFSVIKQSILPPIASPTILDISTDEFNPDNPEHISYATFSKNAPKDNFLLSFETASEVLPTNSVKSSPSFCMVSGTSTVNSLPTTDKHYDSYGQAPQSKYTSSQYHRTAESQARKNEGSSDNIDTTKVGLTALPLTRVLNPAIVSASIGLSTESSPTCNRKSKKGRPPVHGTDEERFAARRLANRKYYMFNKDKINKRRRRRKLESGQLASNEELQ</sequence>
<dbReference type="AlphaFoldDB" id="A0A0J9XA38"/>
<accession>A0A0J9XA38</accession>
<dbReference type="EMBL" id="CCBN010000007">
    <property type="protein sequence ID" value="CDO54311.1"/>
    <property type="molecule type" value="Genomic_DNA"/>
</dbReference>
<evidence type="ECO:0000256" key="1">
    <source>
        <dbReference type="SAM" id="MobiDB-lite"/>
    </source>
</evidence>
<feature type="compositionally biased region" description="Polar residues" evidence="1">
    <location>
        <begin position="271"/>
        <end position="283"/>
    </location>
</feature>
<feature type="region of interest" description="Disordered" evidence="1">
    <location>
        <begin position="259"/>
        <end position="302"/>
    </location>
</feature>
<organism evidence="2 3">
    <name type="scientific">Geotrichum candidum</name>
    <name type="common">Oospora lactis</name>
    <name type="synonym">Dipodascus geotrichum</name>
    <dbReference type="NCBI Taxonomy" id="1173061"/>
    <lineage>
        <taxon>Eukaryota</taxon>
        <taxon>Fungi</taxon>
        <taxon>Dikarya</taxon>
        <taxon>Ascomycota</taxon>
        <taxon>Saccharomycotina</taxon>
        <taxon>Dipodascomycetes</taxon>
        <taxon>Dipodascales</taxon>
        <taxon>Dipodascaceae</taxon>
        <taxon>Geotrichum</taxon>
    </lineage>
</organism>